<gene>
    <name evidence="2" type="ORF">RSOLAG22IIIB_11495</name>
</gene>
<accession>A0A0K6G8J7</accession>
<dbReference type="EMBL" id="CYGV01001495">
    <property type="protein sequence ID" value="CUA74801.1"/>
    <property type="molecule type" value="Genomic_DNA"/>
</dbReference>
<dbReference type="AlphaFoldDB" id="A0A0K6G8J7"/>
<feature type="signal peptide" evidence="1">
    <location>
        <begin position="1"/>
        <end position="19"/>
    </location>
</feature>
<reference evidence="2 3" key="1">
    <citation type="submission" date="2015-07" db="EMBL/GenBank/DDBJ databases">
        <authorList>
            <person name="Noorani M."/>
        </authorList>
    </citation>
    <scope>NUCLEOTIDE SEQUENCE [LARGE SCALE GENOMIC DNA]</scope>
    <source>
        <strain evidence="2">BBA 69670</strain>
    </source>
</reference>
<dbReference type="Proteomes" id="UP000044841">
    <property type="component" value="Unassembled WGS sequence"/>
</dbReference>
<sequence length="69" mass="7310">MKSTLVLSIAALFAVSVHASPLVDARQQCLKLGASCNRLPPIGGLRCCNFLVCDWNGQFCKSAISTVGK</sequence>
<proteinExistence type="predicted"/>
<evidence type="ECO:0000313" key="2">
    <source>
        <dbReference type="EMBL" id="CUA74801.1"/>
    </source>
</evidence>
<feature type="chain" id="PRO_5005502657" evidence="1">
    <location>
        <begin position="20"/>
        <end position="69"/>
    </location>
</feature>
<evidence type="ECO:0000256" key="1">
    <source>
        <dbReference type="SAM" id="SignalP"/>
    </source>
</evidence>
<protein>
    <submittedName>
        <fullName evidence="2">Uncharacterized protein</fullName>
    </submittedName>
</protein>
<keyword evidence="3" id="KW-1185">Reference proteome</keyword>
<name>A0A0K6G8J7_9AGAM</name>
<keyword evidence="1" id="KW-0732">Signal</keyword>
<organism evidence="2 3">
    <name type="scientific">Rhizoctonia solani</name>
    <dbReference type="NCBI Taxonomy" id="456999"/>
    <lineage>
        <taxon>Eukaryota</taxon>
        <taxon>Fungi</taxon>
        <taxon>Dikarya</taxon>
        <taxon>Basidiomycota</taxon>
        <taxon>Agaricomycotina</taxon>
        <taxon>Agaricomycetes</taxon>
        <taxon>Cantharellales</taxon>
        <taxon>Ceratobasidiaceae</taxon>
        <taxon>Rhizoctonia</taxon>
    </lineage>
</organism>
<evidence type="ECO:0000313" key="3">
    <source>
        <dbReference type="Proteomes" id="UP000044841"/>
    </source>
</evidence>